<dbReference type="RefSeq" id="WP_109462150.1">
    <property type="nucleotide sequence ID" value="NZ_QFBC01000026.1"/>
</dbReference>
<protein>
    <submittedName>
        <fullName evidence="1">Uncharacterized protein</fullName>
    </submittedName>
</protein>
<evidence type="ECO:0000313" key="1">
    <source>
        <dbReference type="EMBL" id="PWE52421.1"/>
    </source>
</evidence>
<proteinExistence type="predicted"/>
<keyword evidence="2" id="KW-1185">Reference proteome</keyword>
<dbReference type="OrthoDB" id="8456948at2"/>
<gene>
    <name evidence="1" type="ORF">DEM27_31230</name>
</gene>
<dbReference type="EMBL" id="QFBC01000026">
    <property type="protein sequence ID" value="PWE52421.1"/>
    <property type="molecule type" value="Genomic_DNA"/>
</dbReference>
<comment type="caution">
    <text evidence="1">The sequence shown here is derived from an EMBL/GenBank/DDBJ whole genome shotgun (WGS) entry which is preliminary data.</text>
</comment>
<dbReference type="Proteomes" id="UP000245252">
    <property type="component" value="Unassembled WGS sequence"/>
</dbReference>
<dbReference type="AlphaFoldDB" id="A0A2U2DGQ2"/>
<organism evidence="1 2">
    <name type="scientific">Metarhizobium album</name>
    <dbReference type="NCBI Taxonomy" id="2182425"/>
    <lineage>
        <taxon>Bacteria</taxon>
        <taxon>Pseudomonadati</taxon>
        <taxon>Pseudomonadota</taxon>
        <taxon>Alphaproteobacteria</taxon>
        <taxon>Hyphomicrobiales</taxon>
        <taxon>Rhizobiaceae</taxon>
        <taxon>Metarhizobium</taxon>
    </lineage>
</organism>
<sequence length="100" mass="11280">MTDFLDTLRTPEDIAEHISRATGVTMTGRTVWEKARRLGIAKKLGRSMFIAIDDIPLLLAPGPPLGKRASAAYDRLSTEEALKIFRQRSRERKKREAEGQ</sequence>
<accession>A0A2U2DGQ2</accession>
<reference evidence="1 2" key="1">
    <citation type="submission" date="2018-05" db="EMBL/GenBank/DDBJ databases">
        <title>The draft genome of strain NS-104.</title>
        <authorList>
            <person name="Hang P."/>
            <person name="Jiang J."/>
        </authorList>
    </citation>
    <scope>NUCLEOTIDE SEQUENCE [LARGE SCALE GENOMIC DNA]</scope>
    <source>
        <strain evidence="1 2">NS-104</strain>
    </source>
</reference>
<evidence type="ECO:0000313" key="2">
    <source>
        <dbReference type="Proteomes" id="UP000245252"/>
    </source>
</evidence>
<name>A0A2U2DGQ2_9HYPH</name>